<comment type="caution">
    <text evidence="1">The sequence shown here is derived from an EMBL/GenBank/DDBJ whole genome shotgun (WGS) entry which is preliminary data.</text>
</comment>
<evidence type="ECO:0000313" key="1">
    <source>
        <dbReference type="EMBL" id="MFD2054222.1"/>
    </source>
</evidence>
<gene>
    <name evidence="1" type="ORF">ACFSQT_14300</name>
</gene>
<protein>
    <submittedName>
        <fullName evidence="1">Uncharacterized protein</fullName>
    </submittedName>
</protein>
<sequence>MKAALKLKLRSVNELTLPGSYETRVFQATPLDMRTLRQGPPNWMAEIQFVPSGDRMQPRCAVTIPRRYPCANRGSEAAAKRSAALALDALRRYYAETGERFEVRHDREQRQPGAVRERLLDRLTAMSRPHV</sequence>
<accession>A0ABW4WFP0</accession>
<dbReference type="EMBL" id="JBHUGY010000021">
    <property type="protein sequence ID" value="MFD2054222.1"/>
    <property type="molecule type" value="Genomic_DNA"/>
</dbReference>
<dbReference type="Proteomes" id="UP001597349">
    <property type="component" value="Unassembled WGS sequence"/>
</dbReference>
<name>A0ABW4WFP0_9HYPH</name>
<organism evidence="1 2">
    <name type="scientific">Mesorhizobium calcicola</name>
    <dbReference type="NCBI Taxonomy" id="1300310"/>
    <lineage>
        <taxon>Bacteria</taxon>
        <taxon>Pseudomonadati</taxon>
        <taxon>Pseudomonadota</taxon>
        <taxon>Alphaproteobacteria</taxon>
        <taxon>Hyphomicrobiales</taxon>
        <taxon>Phyllobacteriaceae</taxon>
        <taxon>Mesorhizobium</taxon>
    </lineage>
</organism>
<proteinExistence type="predicted"/>
<dbReference type="RefSeq" id="WP_379019599.1">
    <property type="nucleotide sequence ID" value="NZ_JBHUGY010000021.1"/>
</dbReference>
<evidence type="ECO:0000313" key="2">
    <source>
        <dbReference type="Proteomes" id="UP001597349"/>
    </source>
</evidence>
<reference evidence="2" key="1">
    <citation type="journal article" date="2019" name="Int. J. Syst. Evol. Microbiol.">
        <title>The Global Catalogue of Microorganisms (GCM) 10K type strain sequencing project: providing services to taxonomists for standard genome sequencing and annotation.</title>
        <authorList>
            <consortium name="The Broad Institute Genomics Platform"/>
            <consortium name="The Broad Institute Genome Sequencing Center for Infectious Disease"/>
            <person name="Wu L."/>
            <person name="Ma J."/>
        </authorList>
    </citation>
    <scope>NUCLEOTIDE SEQUENCE [LARGE SCALE GENOMIC DNA]</scope>
    <source>
        <strain evidence="2">CGMCC 1.16226</strain>
    </source>
</reference>
<keyword evidence="2" id="KW-1185">Reference proteome</keyword>